<evidence type="ECO:0000313" key="2">
    <source>
        <dbReference type="EMBL" id="GMF31927.1"/>
    </source>
</evidence>
<dbReference type="Proteomes" id="UP001165083">
    <property type="component" value="Unassembled WGS sequence"/>
</dbReference>
<organism evidence="2 3">
    <name type="scientific">Phytophthora lilii</name>
    <dbReference type="NCBI Taxonomy" id="2077276"/>
    <lineage>
        <taxon>Eukaryota</taxon>
        <taxon>Sar</taxon>
        <taxon>Stramenopiles</taxon>
        <taxon>Oomycota</taxon>
        <taxon>Peronosporomycetes</taxon>
        <taxon>Peronosporales</taxon>
        <taxon>Peronosporaceae</taxon>
        <taxon>Phytophthora</taxon>
    </lineage>
</organism>
<protein>
    <submittedName>
        <fullName evidence="2">Unnamed protein product</fullName>
    </submittedName>
</protein>
<gene>
    <name evidence="2" type="ORF">Plil01_001365500</name>
</gene>
<comment type="caution">
    <text evidence="2">The sequence shown here is derived from an EMBL/GenBank/DDBJ whole genome shotgun (WGS) entry which is preliminary data.</text>
</comment>
<dbReference type="OrthoDB" id="129217at2759"/>
<feature type="region of interest" description="Disordered" evidence="1">
    <location>
        <begin position="75"/>
        <end position="121"/>
    </location>
</feature>
<keyword evidence="3" id="KW-1185">Reference proteome</keyword>
<accession>A0A9W6X5G0</accession>
<name>A0A9W6X5G0_9STRA</name>
<reference evidence="2" key="1">
    <citation type="submission" date="2023-04" db="EMBL/GenBank/DDBJ databases">
        <title>Phytophthora lilii NBRC 32176.</title>
        <authorList>
            <person name="Ichikawa N."/>
            <person name="Sato H."/>
            <person name="Tonouchi N."/>
        </authorList>
    </citation>
    <scope>NUCLEOTIDE SEQUENCE</scope>
    <source>
        <strain evidence="2">NBRC 32176</strain>
    </source>
</reference>
<sequence length="121" mass="13036">MEAPTPTPDQQLETALAGVRQEMTALHDDLRQEVSTSLTRISTEMQELQGTLANLVQGMTNMLTTLNQAHTMAQAAQQMAADARNGANNQPQSNPPPPGAGLQVNMELPRPDENVEMTSPT</sequence>
<proteinExistence type="predicted"/>
<dbReference type="AlphaFoldDB" id="A0A9W6X5G0"/>
<dbReference type="EMBL" id="BSXW01000943">
    <property type="protein sequence ID" value="GMF31927.1"/>
    <property type="molecule type" value="Genomic_DNA"/>
</dbReference>
<evidence type="ECO:0000313" key="3">
    <source>
        <dbReference type="Proteomes" id="UP001165083"/>
    </source>
</evidence>
<feature type="compositionally biased region" description="Low complexity" evidence="1">
    <location>
        <begin position="75"/>
        <end position="92"/>
    </location>
</feature>
<evidence type="ECO:0000256" key="1">
    <source>
        <dbReference type="SAM" id="MobiDB-lite"/>
    </source>
</evidence>